<reference evidence="2" key="1">
    <citation type="submission" date="2016-10" db="EMBL/GenBank/DDBJ databases">
        <authorList>
            <person name="Varghese N."/>
            <person name="Submissions S."/>
        </authorList>
    </citation>
    <scope>NUCLEOTIDE SEQUENCE [LARGE SCALE GENOMIC DNA]</scope>
    <source>
        <strain evidence="2">DSM 25329</strain>
    </source>
</reference>
<dbReference type="EMBL" id="FNAN01000004">
    <property type="protein sequence ID" value="SDE20063.1"/>
    <property type="molecule type" value="Genomic_DNA"/>
</dbReference>
<dbReference type="AlphaFoldDB" id="A0A1G7AZ46"/>
<evidence type="ECO:0000313" key="1">
    <source>
        <dbReference type="EMBL" id="SDE20063.1"/>
    </source>
</evidence>
<sequence>MIVEGSDEALWGRVSYDDNLIVESAATLQELIAKMKSLLLAFHDINPDDVQLNILFDLVALFEEFNFLNISKVADASGLNGSLLRQYATGKKFPSAKQAEKVQEALRQIASRLAEVHIYTK</sequence>
<gene>
    <name evidence="1" type="ORF">SAMN04487996_10419</name>
</gene>
<proteinExistence type="predicted"/>
<name>A0A1G7AZ46_9BACT</name>
<accession>A0A1G7AZ46</accession>
<protein>
    <submittedName>
        <fullName evidence="1">Uncharacterized protein</fullName>
    </submittedName>
</protein>
<evidence type="ECO:0000313" key="2">
    <source>
        <dbReference type="Proteomes" id="UP000198748"/>
    </source>
</evidence>
<organism evidence="1 2">
    <name type="scientific">Dyadobacter soli</name>
    <dbReference type="NCBI Taxonomy" id="659014"/>
    <lineage>
        <taxon>Bacteria</taxon>
        <taxon>Pseudomonadati</taxon>
        <taxon>Bacteroidota</taxon>
        <taxon>Cytophagia</taxon>
        <taxon>Cytophagales</taxon>
        <taxon>Spirosomataceae</taxon>
        <taxon>Dyadobacter</taxon>
    </lineage>
</organism>
<dbReference type="Proteomes" id="UP000198748">
    <property type="component" value="Unassembled WGS sequence"/>
</dbReference>
<keyword evidence="2" id="KW-1185">Reference proteome</keyword>